<proteinExistence type="predicted"/>
<reference evidence="2 3" key="1">
    <citation type="journal article" date="2011" name="Appl. Environ. Microbiol.">
        <title>Genome signatures of Escherichia coli O157:H7 isolates from the bovine host reservoir.</title>
        <authorList>
            <person name="Eppinger M."/>
            <person name="Mammel M.K."/>
            <person name="Leclerc J.E."/>
            <person name="Ravel J."/>
            <person name="Cebula T.A."/>
        </authorList>
    </citation>
    <scope>NUCLEOTIDE SEQUENCE [LARGE SCALE GENOMIC DNA]</scope>
    <source>
        <strain evidence="2 3">EC869</strain>
    </source>
</reference>
<dbReference type="BioCyc" id="ECOL478008-HMP:G76-481831-MONOMER"/>
<evidence type="ECO:0000313" key="2">
    <source>
        <dbReference type="EMBL" id="EDU88387.1"/>
    </source>
</evidence>
<comment type="caution">
    <text evidence="2">The sequence shown here is derived from an EMBL/GenBank/DDBJ whole genome shotgun (WGS) entry which is preliminary data.</text>
</comment>
<dbReference type="EMBL" id="ABHU01000062">
    <property type="protein sequence ID" value="EDU88387.1"/>
    <property type="molecule type" value="Genomic_DNA"/>
</dbReference>
<dbReference type="Proteomes" id="UP000004641">
    <property type="component" value="Unassembled WGS sequence"/>
</dbReference>
<evidence type="ECO:0000256" key="1">
    <source>
        <dbReference type="SAM" id="MobiDB-lite"/>
    </source>
</evidence>
<gene>
    <name evidence="2" type="ORF">ECH7EC869_4570</name>
</gene>
<organism evidence="2 3">
    <name type="scientific">Escherichia coli O157:H7 (strain EC869)</name>
    <dbReference type="NCBI Taxonomy" id="478008"/>
    <lineage>
        <taxon>Bacteria</taxon>
        <taxon>Pseudomonadati</taxon>
        <taxon>Pseudomonadota</taxon>
        <taxon>Gammaproteobacteria</taxon>
        <taxon>Enterobacterales</taxon>
        <taxon>Enterobacteriaceae</taxon>
        <taxon>Escherichia</taxon>
    </lineage>
</organism>
<dbReference type="AlphaFoldDB" id="A0A0H3PGU5"/>
<name>A0A0H3PGU5_ECO5C</name>
<evidence type="ECO:0000313" key="3">
    <source>
        <dbReference type="Proteomes" id="UP000004641"/>
    </source>
</evidence>
<sequence length="39" mass="4495">MHMVNRHVAKPLSGGAFFMGKKSPRWETRAARNKQQNVK</sequence>
<feature type="region of interest" description="Disordered" evidence="1">
    <location>
        <begin position="1"/>
        <end position="39"/>
    </location>
</feature>
<protein>
    <submittedName>
        <fullName evidence="2">Uncharacterized protein</fullName>
    </submittedName>
</protein>
<accession>A0A0H3PGU5</accession>